<dbReference type="EMBL" id="FNBN01000012">
    <property type="protein sequence ID" value="SDH43341.1"/>
    <property type="molecule type" value="Genomic_DNA"/>
</dbReference>
<evidence type="ECO:0000313" key="1">
    <source>
        <dbReference type="EMBL" id="SDH43341.1"/>
    </source>
</evidence>
<evidence type="ECO:0000313" key="2">
    <source>
        <dbReference type="Proteomes" id="UP000199045"/>
    </source>
</evidence>
<dbReference type="STRING" id="104663.SAMN04488121_112100"/>
<reference evidence="1 2" key="1">
    <citation type="submission" date="2016-10" db="EMBL/GenBank/DDBJ databases">
        <authorList>
            <person name="de Groot N.N."/>
        </authorList>
    </citation>
    <scope>NUCLEOTIDE SEQUENCE [LARGE SCALE GENOMIC DNA]</scope>
    <source>
        <strain evidence="1 2">DSM 527</strain>
    </source>
</reference>
<protein>
    <submittedName>
        <fullName evidence="1">Uncharacterized protein</fullName>
    </submittedName>
</protein>
<gene>
    <name evidence="1" type="ORF">SAMN04488121_112100</name>
</gene>
<organism evidence="1 2">
    <name type="scientific">Chitinophaga filiformis</name>
    <name type="common">Myxococcus filiformis</name>
    <name type="synonym">Flexibacter filiformis</name>
    <dbReference type="NCBI Taxonomy" id="104663"/>
    <lineage>
        <taxon>Bacteria</taxon>
        <taxon>Pseudomonadati</taxon>
        <taxon>Bacteroidota</taxon>
        <taxon>Chitinophagia</taxon>
        <taxon>Chitinophagales</taxon>
        <taxon>Chitinophagaceae</taxon>
        <taxon>Chitinophaga</taxon>
    </lineage>
</organism>
<sequence>MSNKGLEILIEPQWALQGTKYSEAEFESDFDLDSVSAVFYVMSNVLYGNGVCFELRISGREYKTLSAELVIFLEELLGLIEFTNRNEVSKHSLDFYEQGANYSLKFEKANDGLYVLEFIDRSNPSELVKSEGLLLDLNFLLYTFYCRFIFLANKFCPEMSQNELYLEWKINVSRMFKMEESI</sequence>
<name>A0A1G8CCW1_CHIFI</name>
<proteinExistence type="predicted"/>
<accession>A0A1G8CCW1</accession>
<dbReference type="AlphaFoldDB" id="A0A1G8CCW1"/>
<dbReference type="Proteomes" id="UP000199045">
    <property type="component" value="Unassembled WGS sequence"/>
</dbReference>
<dbReference type="RefSeq" id="WP_089838115.1">
    <property type="nucleotide sequence ID" value="NZ_FNBN01000012.1"/>
</dbReference>